<dbReference type="AlphaFoldDB" id="A0A8K0CP93"/>
<name>A0A8K0CP93_IGNLU</name>
<organism evidence="1 2">
    <name type="scientific">Ignelater luminosus</name>
    <name type="common">Cucubano</name>
    <name type="synonym">Pyrophorus luminosus</name>
    <dbReference type="NCBI Taxonomy" id="2038154"/>
    <lineage>
        <taxon>Eukaryota</taxon>
        <taxon>Metazoa</taxon>
        <taxon>Ecdysozoa</taxon>
        <taxon>Arthropoda</taxon>
        <taxon>Hexapoda</taxon>
        <taxon>Insecta</taxon>
        <taxon>Pterygota</taxon>
        <taxon>Neoptera</taxon>
        <taxon>Endopterygota</taxon>
        <taxon>Coleoptera</taxon>
        <taxon>Polyphaga</taxon>
        <taxon>Elateriformia</taxon>
        <taxon>Elateroidea</taxon>
        <taxon>Elateridae</taxon>
        <taxon>Agrypninae</taxon>
        <taxon>Pyrophorini</taxon>
        <taxon>Ignelater</taxon>
    </lineage>
</organism>
<keyword evidence="2" id="KW-1185">Reference proteome</keyword>
<protein>
    <submittedName>
        <fullName evidence="1">Uncharacterized protein</fullName>
    </submittedName>
</protein>
<reference evidence="1" key="1">
    <citation type="submission" date="2019-08" db="EMBL/GenBank/DDBJ databases">
        <title>The genome of the North American firefly Photinus pyralis.</title>
        <authorList>
            <consortium name="Photinus pyralis genome working group"/>
            <person name="Fallon T.R."/>
            <person name="Sander Lower S.E."/>
            <person name="Weng J.-K."/>
        </authorList>
    </citation>
    <scope>NUCLEOTIDE SEQUENCE</scope>
    <source>
        <strain evidence="1">TRF0915ILg1</strain>
        <tissue evidence="1">Whole body</tissue>
    </source>
</reference>
<sequence length="148" mass="16702">EDDLLIEVGPKDPGQCPLLDSITGRFIVDGQYFLKKIRSLENHRNVCLKSSNGVFSLVSWSVNLLVWKLKFQCHRCKTFKIVTSEPSYSPSICHSNAVSSDAEQSRKLDQLAVVWGFMSIGGDHSNMEEVLTTMAIKPKDKKPFKKEK</sequence>
<accession>A0A8K0CP93</accession>
<dbReference type="Proteomes" id="UP000801492">
    <property type="component" value="Unassembled WGS sequence"/>
</dbReference>
<evidence type="ECO:0000313" key="2">
    <source>
        <dbReference type="Proteomes" id="UP000801492"/>
    </source>
</evidence>
<proteinExistence type="predicted"/>
<feature type="non-terminal residue" evidence="1">
    <location>
        <position position="1"/>
    </location>
</feature>
<gene>
    <name evidence="1" type="ORF">ILUMI_17532</name>
</gene>
<comment type="caution">
    <text evidence="1">The sequence shown here is derived from an EMBL/GenBank/DDBJ whole genome shotgun (WGS) entry which is preliminary data.</text>
</comment>
<dbReference type="EMBL" id="VTPC01075368">
    <property type="protein sequence ID" value="KAF2888641.1"/>
    <property type="molecule type" value="Genomic_DNA"/>
</dbReference>
<evidence type="ECO:0000313" key="1">
    <source>
        <dbReference type="EMBL" id="KAF2888641.1"/>
    </source>
</evidence>